<reference evidence="2" key="1">
    <citation type="submission" date="2017-02" db="UniProtKB">
        <authorList>
            <consortium name="WormBaseParasite"/>
        </authorList>
    </citation>
    <scope>IDENTIFICATION</scope>
</reference>
<accession>A0A0N5AEG9</accession>
<dbReference type="AlphaFoldDB" id="A0A0N5AEG9"/>
<evidence type="ECO:0000313" key="2">
    <source>
        <dbReference type="WBParaSite" id="SMUV_0000262501-mRNA-1"/>
    </source>
</evidence>
<dbReference type="WBParaSite" id="SMUV_0000262501-mRNA-1">
    <property type="protein sequence ID" value="SMUV_0000262501-mRNA-1"/>
    <property type="gene ID" value="SMUV_0000262501"/>
</dbReference>
<keyword evidence="1" id="KW-1185">Reference proteome</keyword>
<evidence type="ECO:0000313" key="1">
    <source>
        <dbReference type="Proteomes" id="UP000046393"/>
    </source>
</evidence>
<protein>
    <submittedName>
        <fullName evidence="2">Uncharacterized protein</fullName>
    </submittedName>
</protein>
<dbReference type="Proteomes" id="UP000046393">
    <property type="component" value="Unplaced"/>
</dbReference>
<name>A0A0N5AEG9_9BILA</name>
<organism evidence="1 2">
    <name type="scientific">Syphacia muris</name>
    <dbReference type="NCBI Taxonomy" id="451379"/>
    <lineage>
        <taxon>Eukaryota</taxon>
        <taxon>Metazoa</taxon>
        <taxon>Ecdysozoa</taxon>
        <taxon>Nematoda</taxon>
        <taxon>Chromadorea</taxon>
        <taxon>Rhabditida</taxon>
        <taxon>Spirurina</taxon>
        <taxon>Oxyuridomorpha</taxon>
        <taxon>Oxyuroidea</taxon>
        <taxon>Oxyuridae</taxon>
        <taxon>Syphacia</taxon>
    </lineage>
</organism>
<proteinExistence type="predicted"/>
<sequence length="110" mass="13090">MTQKYQKSLRETARNREQKFGTEYCTEVSVRQRAQRKLQVVDTIDNEAKLAEYISRKCKICFAANKMLNTENECDENIEDFWLEGKEQGSIRDNSGWRLNDDTLLWIFEQ</sequence>